<keyword evidence="22" id="KW-1185">Reference proteome</keyword>
<keyword evidence="8" id="KW-0256">Endoplasmic reticulum</keyword>
<evidence type="ECO:0000256" key="7">
    <source>
        <dbReference type="ARBA" id="ARBA00022801"/>
    </source>
</evidence>
<sequence length="200" mass="21889">MCVIQEPLRVLVGSYQFKNVFNRGQYKNIIRRVLNPSFNPSINYQNDIALLKIRPPITYTPGDQYGRGAIIPVCLPTQGQQFTGVTSARVSGYGLTRENGKPSPMLNTVKVQLLAASSCSRYTGMKKFNPNTQICAGYPNGGRDSCQGDSGGPLGIVWNDRVTQIGVVSFGEGCGRRGYPGIYTRVAAFRKWIDSILDAS</sequence>
<comment type="caution">
    <text evidence="21">The sequence shown here is derived from an EMBL/GenBank/DDBJ whole genome shotgun (WGS) entry which is preliminary data.</text>
</comment>
<dbReference type="SMART" id="SM00020">
    <property type="entry name" value="Tryp_SPc"/>
    <property type="match status" value="1"/>
</dbReference>
<keyword evidence="12" id="KW-0325">Glycoprotein</keyword>
<comment type="catalytic activity">
    <reaction evidence="13">
        <text>Degradation of blood coagulation factors Va and VIIIa.</text>
        <dbReference type="EC" id="3.4.21.69"/>
    </reaction>
</comment>
<organism evidence="21 22">
    <name type="scientific">Leptotrombidium deliense</name>
    <dbReference type="NCBI Taxonomy" id="299467"/>
    <lineage>
        <taxon>Eukaryota</taxon>
        <taxon>Metazoa</taxon>
        <taxon>Ecdysozoa</taxon>
        <taxon>Arthropoda</taxon>
        <taxon>Chelicerata</taxon>
        <taxon>Arachnida</taxon>
        <taxon>Acari</taxon>
        <taxon>Acariformes</taxon>
        <taxon>Trombidiformes</taxon>
        <taxon>Prostigmata</taxon>
        <taxon>Anystina</taxon>
        <taxon>Parasitengona</taxon>
        <taxon>Trombiculoidea</taxon>
        <taxon>Trombiculidae</taxon>
        <taxon>Leptotrombidium</taxon>
    </lineage>
</organism>
<keyword evidence="9" id="KW-0720">Serine protease</keyword>
<dbReference type="GO" id="GO:0004252">
    <property type="term" value="F:serine-type endopeptidase activity"/>
    <property type="evidence" value="ECO:0007669"/>
    <property type="project" value="UniProtKB-EC"/>
</dbReference>
<keyword evidence="4" id="KW-0964">Secreted</keyword>
<dbReference type="Pfam" id="PF00089">
    <property type="entry name" value="Trypsin"/>
    <property type="match status" value="1"/>
</dbReference>
<evidence type="ECO:0000256" key="16">
    <source>
        <dbReference type="ARBA" id="ARBA00040219"/>
    </source>
</evidence>
<dbReference type="InterPro" id="IPR009003">
    <property type="entry name" value="Peptidase_S1_PA"/>
</dbReference>
<dbReference type="InterPro" id="IPR001314">
    <property type="entry name" value="Peptidase_S1A"/>
</dbReference>
<dbReference type="PANTHER" id="PTHR24264">
    <property type="entry name" value="TRYPSIN-RELATED"/>
    <property type="match status" value="1"/>
</dbReference>
<dbReference type="EMBL" id="NCKV01000315">
    <property type="protein sequence ID" value="RWS30957.1"/>
    <property type="molecule type" value="Genomic_DNA"/>
</dbReference>
<dbReference type="EC" id="3.4.21.69" evidence="15"/>
<comment type="function">
    <text evidence="14">Protein C is a vitamin K-dependent serine protease that regulates blood coagulation by inactivating factors Va and VIIIa in the presence of calcium ions and phospholipids. Exerts a protective effect on the endothelial cell barrier function.</text>
</comment>
<dbReference type="AlphaFoldDB" id="A0A443STW8"/>
<dbReference type="CDD" id="cd00190">
    <property type="entry name" value="Tryp_SPc"/>
    <property type="match status" value="1"/>
</dbReference>
<evidence type="ECO:0000256" key="12">
    <source>
        <dbReference type="ARBA" id="ARBA00023180"/>
    </source>
</evidence>
<dbReference type="GO" id="GO:0007599">
    <property type="term" value="P:hemostasis"/>
    <property type="evidence" value="ECO:0007669"/>
    <property type="project" value="UniProtKB-KW"/>
</dbReference>
<dbReference type="GO" id="GO:0005783">
    <property type="term" value="C:endoplasmic reticulum"/>
    <property type="evidence" value="ECO:0007669"/>
    <property type="project" value="UniProtKB-SubCell"/>
</dbReference>
<evidence type="ECO:0000256" key="3">
    <source>
        <dbReference type="ARBA" id="ARBA00004613"/>
    </source>
</evidence>
<reference evidence="21 22" key="1">
    <citation type="journal article" date="2018" name="Gigascience">
        <title>Genomes of trombidid mites reveal novel predicted allergens and laterally-transferred genes associated with secondary metabolism.</title>
        <authorList>
            <person name="Dong X."/>
            <person name="Chaisiri K."/>
            <person name="Xia D."/>
            <person name="Armstrong S.D."/>
            <person name="Fang Y."/>
            <person name="Donnelly M.J."/>
            <person name="Kadowaki T."/>
            <person name="McGarry J.W."/>
            <person name="Darby A.C."/>
            <person name="Makepeace B.L."/>
        </authorList>
    </citation>
    <scope>NUCLEOTIDE SEQUENCE [LARGE SCALE GENOMIC DNA]</scope>
    <source>
        <strain evidence="21">UoL-UT</strain>
    </source>
</reference>
<evidence type="ECO:0000256" key="8">
    <source>
        <dbReference type="ARBA" id="ARBA00022824"/>
    </source>
</evidence>
<proteinExistence type="predicted"/>
<dbReference type="VEuPathDB" id="VectorBase:LDEU001085"/>
<keyword evidence="6" id="KW-0356">Hemostasis</keyword>
<evidence type="ECO:0000256" key="2">
    <source>
        <dbReference type="ARBA" id="ARBA00004555"/>
    </source>
</evidence>
<evidence type="ECO:0000313" key="21">
    <source>
        <dbReference type="EMBL" id="RWS30957.1"/>
    </source>
</evidence>
<evidence type="ECO:0000256" key="13">
    <source>
        <dbReference type="ARBA" id="ARBA00036045"/>
    </source>
</evidence>
<evidence type="ECO:0000256" key="9">
    <source>
        <dbReference type="ARBA" id="ARBA00022825"/>
    </source>
</evidence>
<feature type="domain" description="Peptidase S1" evidence="20">
    <location>
        <begin position="1"/>
        <end position="198"/>
    </location>
</feature>
<evidence type="ECO:0000256" key="17">
    <source>
        <dbReference type="ARBA" id="ARBA00041306"/>
    </source>
</evidence>
<evidence type="ECO:0000256" key="1">
    <source>
        <dbReference type="ARBA" id="ARBA00004240"/>
    </source>
</evidence>
<evidence type="ECO:0000259" key="20">
    <source>
        <dbReference type="PROSITE" id="PS50240"/>
    </source>
</evidence>
<keyword evidence="5" id="KW-0645">Protease</keyword>
<evidence type="ECO:0000256" key="11">
    <source>
        <dbReference type="ARBA" id="ARBA00023157"/>
    </source>
</evidence>
<dbReference type="PRINTS" id="PR00722">
    <property type="entry name" value="CHYMOTRYPSIN"/>
</dbReference>
<dbReference type="SUPFAM" id="SSF50494">
    <property type="entry name" value="Trypsin-like serine proteases"/>
    <property type="match status" value="1"/>
</dbReference>
<dbReference type="GO" id="GO:0006508">
    <property type="term" value="P:proteolysis"/>
    <property type="evidence" value="ECO:0007669"/>
    <property type="project" value="UniProtKB-KW"/>
</dbReference>
<dbReference type="Proteomes" id="UP000288716">
    <property type="component" value="Unassembled WGS sequence"/>
</dbReference>
<dbReference type="InterPro" id="IPR043504">
    <property type="entry name" value="Peptidase_S1_PA_chymotrypsin"/>
</dbReference>
<dbReference type="GO" id="GO:0005794">
    <property type="term" value="C:Golgi apparatus"/>
    <property type="evidence" value="ECO:0007669"/>
    <property type="project" value="UniProtKB-SubCell"/>
</dbReference>
<evidence type="ECO:0000256" key="19">
    <source>
        <dbReference type="ARBA" id="ARBA00042906"/>
    </source>
</evidence>
<dbReference type="STRING" id="299467.A0A443STW8"/>
<dbReference type="PROSITE" id="PS50240">
    <property type="entry name" value="TRYPSIN_DOM"/>
    <property type="match status" value="1"/>
</dbReference>
<evidence type="ECO:0000313" key="22">
    <source>
        <dbReference type="Proteomes" id="UP000288716"/>
    </source>
</evidence>
<evidence type="ECO:0000256" key="6">
    <source>
        <dbReference type="ARBA" id="ARBA00022696"/>
    </source>
</evidence>
<evidence type="ECO:0000256" key="15">
    <source>
        <dbReference type="ARBA" id="ARBA00038995"/>
    </source>
</evidence>
<accession>A0A443STW8</accession>
<gene>
    <name evidence="21" type="ORF">B4U80_09793</name>
</gene>
<dbReference type="InterPro" id="IPR001254">
    <property type="entry name" value="Trypsin_dom"/>
</dbReference>
<evidence type="ECO:0000256" key="18">
    <source>
        <dbReference type="ARBA" id="ARBA00042403"/>
    </source>
</evidence>
<comment type="subcellular location">
    <subcellularLocation>
        <location evidence="1">Endoplasmic reticulum</location>
    </subcellularLocation>
    <subcellularLocation>
        <location evidence="2">Golgi apparatus</location>
    </subcellularLocation>
    <subcellularLocation>
        <location evidence="3">Secreted</location>
    </subcellularLocation>
</comment>
<evidence type="ECO:0000256" key="14">
    <source>
        <dbReference type="ARBA" id="ARBA00037553"/>
    </source>
</evidence>
<dbReference type="FunFam" id="2.40.10.10:FF:000011">
    <property type="entry name" value="Coagulation factor X"/>
    <property type="match status" value="1"/>
</dbReference>
<dbReference type="GO" id="GO:0005615">
    <property type="term" value="C:extracellular space"/>
    <property type="evidence" value="ECO:0007669"/>
    <property type="project" value="TreeGrafter"/>
</dbReference>
<dbReference type="Gene3D" id="2.40.10.10">
    <property type="entry name" value="Trypsin-like serine proteases"/>
    <property type="match status" value="1"/>
</dbReference>
<keyword evidence="11" id="KW-1015">Disulfide bond</keyword>
<dbReference type="OrthoDB" id="6428296at2759"/>
<evidence type="ECO:0000256" key="5">
    <source>
        <dbReference type="ARBA" id="ARBA00022670"/>
    </source>
</evidence>
<dbReference type="PANTHER" id="PTHR24264:SF65">
    <property type="entry name" value="SRCR DOMAIN-CONTAINING PROTEIN"/>
    <property type="match status" value="1"/>
</dbReference>
<dbReference type="InterPro" id="IPR050127">
    <property type="entry name" value="Serine_Proteases_S1"/>
</dbReference>
<name>A0A443STW8_9ACAR</name>
<evidence type="ECO:0000256" key="10">
    <source>
        <dbReference type="ARBA" id="ARBA00023034"/>
    </source>
</evidence>
<keyword evidence="10" id="KW-0333">Golgi apparatus</keyword>
<keyword evidence="7" id="KW-0378">Hydrolase</keyword>
<protein>
    <recommendedName>
        <fullName evidence="16">Vitamin K-dependent protein C</fullName>
        <ecNumber evidence="15">3.4.21.69</ecNumber>
    </recommendedName>
    <alternativeName>
        <fullName evidence="19">Anticoagulant protein C</fullName>
    </alternativeName>
    <alternativeName>
        <fullName evidence="17">Autoprothrombin IIA</fullName>
    </alternativeName>
    <alternativeName>
        <fullName evidence="18">Blood coagulation factor XIV</fullName>
    </alternativeName>
</protein>
<evidence type="ECO:0000256" key="4">
    <source>
        <dbReference type="ARBA" id="ARBA00022525"/>
    </source>
</evidence>